<reference evidence="1" key="1">
    <citation type="submission" date="2014-12" db="EMBL/GenBank/DDBJ databases">
        <title>Insight into the proteome of Arion vulgaris.</title>
        <authorList>
            <person name="Aradska J."/>
            <person name="Bulat T."/>
            <person name="Smidak R."/>
            <person name="Sarate P."/>
            <person name="Gangsoo J."/>
            <person name="Sialana F."/>
            <person name="Bilban M."/>
            <person name="Lubec G."/>
        </authorList>
    </citation>
    <scope>NUCLEOTIDE SEQUENCE</scope>
    <source>
        <tissue evidence="1">Skin</tissue>
    </source>
</reference>
<dbReference type="EMBL" id="HACG01053438">
    <property type="protein sequence ID" value="CEL00309.1"/>
    <property type="molecule type" value="Transcribed_RNA"/>
</dbReference>
<sequence length="68" mass="7838">YAKEGKEILKKYGQEAADLAKEYKVSAYDYANSFKDLSVKDVKKKLEEGWESPTAKYAKDTVYDYAKE</sequence>
<dbReference type="AlphaFoldDB" id="A0A0B7C4A8"/>
<protein>
    <submittedName>
        <fullName evidence="1">Uncharacterized protein</fullName>
    </submittedName>
</protein>
<gene>
    <name evidence="1" type="primary">ORF223381</name>
</gene>
<proteinExistence type="predicted"/>
<name>A0A0B7C4A8_9EUPU</name>
<feature type="non-terminal residue" evidence="1">
    <location>
        <position position="68"/>
    </location>
</feature>
<organism evidence="1">
    <name type="scientific">Arion vulgaris</name>
    <dbReference type="NCBI Taxonomy" id="1028688"/>
    <lineage>
        <taxon>Eukaryota</taxon>
        <taxon>Metazoa</taxon>
        <taxon>Spiralia</taxon>
        <taxon>Lophotrochozoa</taxon>
        <taxon>Mollusca</taxon>
        <taxon>Gastropoda</taxon>
        <taxon>Heterobranchia</taxon>
        <taxon>Euthyneura</taxon>
        <taxon>Panpulmonata</taxon>
        <taxon>Eupulmonata</taxon>
        <taxon>Stylommatophora</taxon>
        <taxon>Helicina</taxon>
        <taxon>Arionoidea</taxon>
        <taxon>Arionidae</taxon>
        <taxon>Arion</taxon>
    </lineage>
</organism>
<feature type="non-terminal residue" evidence="1">
    <location>
        <position position="1"/>
    </location>
</feature>
<accession>A0A0B7C4A8</accession>
<evidence type="ECO:0000313" key="1">
    <source>
        <dbReference type="EMBL" id="CEL00309.1"/>
    </source>
</evidence>